<dbReference type="Pfam" id="PF03949">
    <property type="entry name" value="Malic_M"/>
    <property type="match status" value="1"/>
</dbReference>
<dbReference type="Gene3D" id="3.40.50.720">
    <property type="entry name" value="NAD(P)-binding Rossmann-like Domain"/>
    <property type="match status" value="1"/>
</dbReference>
<dbReference type="InterPro" id="IPR015884">
    <property type="entry name" value="Malic_enzyme_CS"/>
</dbReference>
<dbReference type="InterPro" id="IPR001891">
    <property type="entry name" value="Malic_OxRdtase"/>
</dbReference>
<comment type="cofactor">
    <cofactor evidence="1">
        <name>Mn(2+)</name>
        <dbReference type="ChEBI" id="CHEBI:29035"/>
    </cofactor>
</comment>
<dbReference type="Pfam" id="PF00390">
    <property type="entry name" value="malic"/>
    <property type="match status" value="1"/>
</dbReference>
<dbReference type="PROSITE" id="PS00331">
    <property type="entry name" value="MALIC_ENZYMES"/>
    <property type="match status" value="1"/>
</dbReference>
<dbReference type="SMART" id="SM00919">
    <property type="entry name" value="Malic_M"/>
    <property type="match status" value="1"/>
</dbReference>
<dbReference type="SUPFAM" id="SSF51735">
    <property type="entry name" value="NAD(P)-binding Rossmann-fold domains"/>
    <property type="match status" value="1"/>
</dbReference>
<dbReference type="Gene3D" id="3.40.50.10380">
    <property type="entry name" value="Malic enzyme, N-terminal domain"/>
    <property type="match status" value="1"/>
</dbReference>
<dbReference type="InterPro" id="IPR036291">
    <property type="entry name" value="NAD(P)-bd_dom_sf"/>
</dbReference>
<gene>
    <name evidence="8" type="ORF">MCHLO_16086</name>
</gene>
<dbReference type="InterPro" id="IPR012301">
    <property type="entry name" value="Malic_N_dom"/>
</dbReference>
<sequence length="730" mass="80590">MTSLLSAATTIKVSSTLEKAGKKHLIDGSPETCWTSQQGLPQYIQISFPERVVPESIHLTFQGGFVGTRCSVKTSTSDGDWTLLTHIFPEDINKRQEFPLPPSSISDAGIERLRLEFEESSDFFGRITVHGQFRVALRGDALLNSPRFNKGTAFTLAERKAFGLTGRLPSRVNTLDEQCERAYAQLEIRDSPIHKNSFLQSLKSQNIVLYYTILARNLRELMCVSLPLSCACSTRDPVRSSIRQPKYVHNVDPSIDRSIELKAEAISDYSHLFRRSEGLYLTFPNQETMEEDFLEQTKGRDIDLVVCSDAEAILGIGDQGVGGIGISSAKSVIYSLIGGINPAQSLPVVLDVGTDNEDLLKDHLYVGWKNDRIRGEEYDKFVDKFVQLVRKYFPHSLLHFEDFGVTNAHRLLRRYKDTHAIFNDDIQGTGAVTLSCVMAAVGVTKSRLADQRYIIFGSGSAGLGIARQLRDAIVSTDGLSVEEATSLFYLIDRYGLIKQSLSGDKVREDQQAWARSDEEWAGVKENGNGEIGLLEVVKKVKPTVLIGTSTHAGAFTREVVEAMAEGCDRPIILPLSNPSKLVEVDPKDANDWTHGKALLATGSPFPPAKMPNGRDYIIAECNNALIYPGLGFGAIISKSRRMTDTMIIAGARKLASLAPALKDPDDALLPDFADAPDVNLEVAIAVAEQAIEEGIADVSWTKEHARERVTKALWRPEYGEYIFDEANGMK</sequence>
<dbReference type="EMBL" id="DF849907">
    <property type="protein sequence ID" value="GAT59855.1"/>
    <property type="molecule type" value="Genomic_DNA"/>
</dbReference>
<dbReference type="SUPFAM" id="SSF53223">
    <property type="entry name" value="Aminoacid dehydrogenase-like, N-terminal domain"/>
    <property type="match status" value="2"/>
</dbReference>
<evidence type="ECO:0000256" key="4">
    <source>
        <dbReference type="ARBA" id="ARBA00023027"/>
    </source>
</evidence>
<proteinExistence type="inferred from homology"/>
<keyword evidence="3 5" id="KW-0479">Metal-binding</keyword>
<dbReference type="Gene3D" id="1.20.1370.30">
    <property type="match status" value="1"/>
</dbReference>
<dbReference type="InterPro" id="IPR037062">
    <property type="entry name" value="Malic_N_dom_sf"/>
</dbReference>
<name>A0ABQ0M8Z6_MYCCL</name>
<dbReference type="NCBIfam" id="NF010052">
    <property type="entry name" value="PRK13529.1"/>
    <property type="match status" value="1"/>
</dbReference>
<keyword evidence="4" id="KW-0520">NAD</keyword>
<dbReference type="SMART" id="SM01274">
    <property type="entry name" value="malic"/>
    <property type="match status" value="1"/>
</dbReference>
<dbReference type="InterPro" id="IPR046346">
    <property type="entry name" value="Aminoacid_DH-like_N_sf"/>
</dbReference>
<dbReference type="PIRSF" id="PIRSF000106">
    <property type="entry name" value="ME"/>
    <property type="match status" value="1"/>
</dbReference>
<evidence type="ECO:0000256" key="1">
    <source>
        <dbReference type="ARBA" id="ARBA00001936"/>
    </source>
</evidence>
<evidence type="ECO:0000256" key="2">
    <source>
        <dbReference type="ARBA" id="ARBA00008785"/>
    </source>
</evidence>
<feature type="domain" description="Malic enzyme NAD-binding" evidence="6">
    <location>
        <begin position="426"/>
        <end position="691"/>
    </location>
</feature>
<protein>
    <recommendedName>
        <fullName evidence="5">Malic enzyme</fullName>
    </recommendedName>
</protein>
<feature type="domain" description="Malic enzyme N-terminal" evidence="7">
    <location>
        <begin position="246"/>
        <end position="416"/>
    </location>
</feature>
<evidence type="ECO:0000313" key="9">
    <source>
        <dbReference type="Proteomes" id="UP000815677"/>
    </source>
</evidence>
<evidence type="ECO:0000259" key="6">
    <source>
        <dbReference type="SMART" id="SM00919"/>
    </source>
</evidence>
<keyword evidence="5" id="KW-0560">Oxidoreductase</keyword>
<dbReference type="Gene3D" id="2.60.120.260">
    <property type="entry name" value="Galactose-binding domain-like"/>
    <property type="match status" value="1"/>
</dbReference>
<evidence type="ECO:0000256" key="5">
    <source>
        <dbReference type="RuleBase" id="RU003426"/>
    </source>
</evidence>
<dbReference type="PANTHER" id="PTHR23406:SF34">
    <property type="entry name" value="NAD-DEPENDENT MALIC ENZYME, MITOCHONDRIAL"/>
    <property type="match status" value="1"/>
</dbReference>
<evidence type="ECO:0000259" key="7">
    <source>
        <dbReference type="SMART" id="SM01274"/>
    </source>
</evidence>
<accession>A0ABQ0M8Z6</accession>
<reference evidence="8" key="1">
    <citation type="submission" date="2014-09" db="EMBL/GenBank/DDBJ databases">
        <title>Genome sequence of the luminous mushroom Mycena chlorophos for searching fungal bioluminescence genes.</title>
        <authorList>
            <person name="Tanaka Y."/>
            <person name="Kasuga D."/>
            <person name="Oba Y."/>
            <person name="Hase S."/>
            <person name="Sato K."/>
            <person name="Oba Y."/>
            <person name="Sakakibara Y."/>
        </authorList>
    </citation>
    <scope>NUCLEOTIDE SEQUENCE</scope>
</reference>
<dbReference type="PANTHER" id="PTHR23406">
    <property type="entry name" value="MALIC ENZYME-RELATED"/>
    <property type="match status" value="1"/>
</dbReference>
<evidence type="ECO:0000256" key="3">
    <source>
        <dbReference type="ARBA" id="ARBA00022723"/>
    </source>
</evidence>
<organism evidence="8 9">
    <name type="scientific">Mycena chlorophos</name>
    <name type="common">Agaric fungus</name>
    <name type="synonym">Agaricus chlorophos</name>
    <dbReference type="NCBI Taxonomy" id="658473"/>
    <lineage>
        <taxon>Eukaryota</taxon>
        <taxon>Fungi</taxon>
        <taxon>Dikarya</taxon>
        <taxon>Basidiomycota</taxon>
        <taxon>Agaricomycotina</taxon>
        <taxon>Agaricomycetes</taxon>
        <taxon>Agaricomycetidae</taxon>
        <taxon>Agaricales</taxon>
        <taxon>Marasmiineae</taxon>
        <taxon>Mycenaceae</taxon>
        <taxon>Mycena</taxon>
    </lineage>
</organism>
<dbReference type="SUPFAM" id="SSF49785">
    <property type="entry name" value="Galactose-binding domain-like"/>
    <property type="match status" value="1"/>
</dbReference>
<keyword evidence="9" id="KW-1185">Reference proteome</keyword>
<comment type="similarity">
    <text evidence="2 5">Belongs to the malic enzymes family.</text>
</comment>
<evidence type="ECO:0000313" key="8">
    <source>
        <dbReference type="EMBL" id="GAT59855.1"/>
    </source>
</evidence>
<dbReference type="Proteomes" id="UP000815677">
    <property type="component" value="Unassembled WGS sequence"/>
</dbReference>
<dbReference type="InterPro" id="IPR012302">
    <property type="entry name" value="Malic_NAD-bd"/>
</dbReference>
<dbReference type="InterPro" id="IPR008979">
    <property type="entry name" value="Galactose-bd-like_sf"/>
</dbReference>